<dbReference type="Proteomes" id="UP001203945">
    <property type="component" value="Unassembled WGS sequence"/>
</dbReference>
<reference evidence="1 2" key="1">
    <citation type="submission" date="2022-03" db="EMBL/GenBank/DDBJ databases">
        <authorList>
            <person name="He Y."/>
        </authorList>
    </citation>
    <scope>NUCLEOTIDE SEQUENCE [LARGE SCALE GENOMIC DNA]</scope>
    <source>
        <strain evidence="1 2">TK19116</strain>
    </source>
</reference>
<protein>
    <submittedName>
        <fullName evidence="1">PIG-L family deacetylase</fullName>
    </submittedName>
</protein>
<dbReference type="PANTHER" id="PTHR12993:SF11">
    <property type="entry name" value="N-ACETYLGLUCOSAMINYL-PHOSPHATIDYLINOSITOL DE-N-ACETYLASE"/>
    <property type="match status" value="1"/>
</dbReference>
<keyword evidence="2" id="KW-1185">Reference proteome</keyword>
<dbReference type="Gene3D" id="3.40.50.10320">
    <property type="entry name" value="LmbE-like"/>
    <property type="match status" value="1"/>
</dbReference>
<accession>A0ABT1MQI0</accession>
<dbReference type="SUPFAM" id="SSF102588">
    <property type="entry name" value="LmbE-like"/>
    <property type="match status" value="1"/>
</dbReference>
<evidence type="ECO:0000313" key="2">
    <source>
        <dbReference type="Proteomes" id="UP001203945"/>
    </source>
</evidence>
<evidence type="ECO:0000313" key="1">
    <source>
        <dbReference type="EMBL" id="MCQ0969588.1"/>
    </source>
</evidence>
<dbReference type="Pfam" id="PF02585">
    <property type="entry name" value="PIG-L"/>
    <property type="match status" value="1"/>
</dbReference>
<sequence length="235" mass="25653">MMPGGVVVDPAWLTGWAPIMVLAPHPDDESLGCGGLLAYAFRNHGARVVCMTDGSASHPNSQQWPPARLAEARRNEMRNAVAELGGSADDLNFLDHPDGWLGASDRDAVAEALVAECAASHVRRVFVTSAEDHHEDHRATADIGARMSRLAPDLQIFAYPVWSRWDDPDFDRRLPEKQAVFLPIGDARAAKLAAIEAHASQRGRLVEDDPSGFAMTDDFVTAFVDNAEIFWKVAE</sequence>
<comment type="caution">
    <text evidence="1">The sequence shown here is derived from an EMBL/GenBank/DDBJ whole genome shotgun (WGS) entry which is preliminary data.</text>
</comment>
<dbReference type="InterPro" id="IPR024078">
    <property type="entry name" value="LmbE-like_dom_sf"/>
</dbReference>
<dbReference type="EMBL" id="JAKZEU010000002">
    <property type="protein sequence ID" value="MCQ0969588.1"/>
    <property type="molecule type" value="Genomic_DNA"/>
</dbReference>
<dbReference type="PANTHER" id="PTHR12993">
    <property type="entry name" value="N-ACETYLGLUCOSAMINYL-PHOSPHATIDYLINOSITOL DE-N-ACETYLASE-RELATED"/>
    <property type="match status" value="1"/>
</dbReference>
<dbReference type="InterPro" id="IPR003737">
    <property type="entry name" value="GlcNAc_PI_deacetylase-related"/>
</dbReference>
<proteinExistence type="predicted"/>
<organism evidence="1 2">
    <name type="scientific">Paracoccus albicereus</name>
    <dbReference type="NCBI Taxonomy" id="2922394"/>
    <lineage>
        <taxon>Bacteria</taxon>
        <taxon>Pseudomonadati</taxon>
        <taxon>Pseudomonadota</taxon>
        <taxon>Alphaproteobacteria</taxon>
        <taxon>Rhodobacterales</taxon>
        <taxon>Paracoccaceae</taxon>
        <taxon>Paracoccus</taxon>
    </lineage>
</organism>
<name>A0ABT1MQI0_9RHOB</name>
<gene>
    <name evidence="1" type="ORF">MLD63_03980</name>
</gene>